<sequence>MNDYVLLLTGIACAAFGGELFVRGTVGIASVLRIAPSVIAVTIAAFATSSPELSVAINSGLVGKSQLSLGDALGSNIVNISLVLGFTLLISGIPVGKEVLKRDAPVAILVPFLTAIFLIDNIIDRLEGVFMLIFFGAWMATTLKQALKERAPADGHRRRGIGRFVPWLQGVGGVILLVAAGRLIVISTTDIARDFSIDDFIIGATLVAFGTSVPELASTVLAKIKGHDEIGIGTVLGSNIFNSLFIVPIAAIIKPIKVPLPEVAPALFFGALSLLIALPQRNTRLVRRRQGVLLVLMYSVYVMTLFFLNR</sequence>
<protein>
    <submittedName>
        <fullName evidence="7">Sodium:calcium antiporter</fullName>
    </submittedName>
</protein>
<keyword evidence="4 5" id="KW-0472">Membrane</keyword>
<dbReference type="GO" id="GO:0008273">
    <property type="term" value="F:calcium, potassium:sodium antiporter activity"/>
    <property type="evidence" value="ECO:0007669"/>
    <property type="project" value="TreeGrafter"/>
</dbReference>
<feature type="domain" description="Sodium/calcium exchanger membrane region" evidence="6">
    <location>
        <begin position="5"/>
        <end position="142"/>
    </location>
</feature>
<reference evidence="7" key="1">
    <citation type="journal article" date="2020" name="mSystems">
        <title>Genome- and Community-Level Interaction Insights into Carbon Utilization and Element Cycling Functions of Hydrothermarchaeota in Hydrothermal Sediment.</title>
        <authorList>
            <person name="Zhou Z."/>
            <person name="Liu Y."/>
            <person name="Xu W."/>
            <person name="Pan J."/>
            <person name="Luo Z.H."/>
            <person name="Li M."/>
        </authorList>
    </citation>
    <scope>NUCLEOTIDE SEQUENCE [LARGE SCALE GENOMIC DNA]</scope>
    <source>
        <strain evidence="7">HyVt-633</strain>
    </source>
</reference>
<evidence type="ECO:0000256" key="4">
    <source>
        <dbReference type="ARBA" id="ARBA00023136"/>
    </source>
</evidence>
<feature type="transmembrane region" description="Helical" evidence="5">
    <location>
        <begin position="291"/>
        <end position="308"/>
    </location>
</feature>
<accession>A0A7C5HJB6</accession>
<dbReference type="Pfam" id="PF01699">
    <property type="entry name" value="Na_Ca_ex"/>
    <property type="match status" value="2"/>
</dbReference>
<feature type="transmembrane region" description="Helical" evidence="5">
    <location>
        <begin position="167"/>
        <end position="188"/>
    </location>
</feature>
<keyword evidence="2 5" id="KW-0812">Transmembrane</keyword>
<dbReference type="GO" id="GO:0005886">
    <property type="term" value="C:plasma membrane"/>
    <property type="evidence" value="ECO:0007669"/>
    <property type="project" value="TreeGrafter"/>
</dbReference>
<feature type="transmembrane region" description="Helical" evidence="5">
    <location>
        <begin position="129"/>
        <end position="147"/>
    </location>
</feature>
<evidence type="ECO:0000256" key="3">
    <source>
        <dbReference type="ARBA" id="ARBA00022989"/>
    </source>
</evidence>
<evidence type="ECO:0000256" key="5">
    <source>
        <dbReference type="SAM" id="Phobius"/>
    </source>
</evidence>
<comment type="caution">
    <text evidence="7">The sequence shown here is derived from an EMBL/GenBank/DDBJ whole genome shotgun (WGS) entry which is preliminary data.</text>
</comment>
<feature type="transmembrane region" description="Helical" evidence="5">
    <location>
        <begin position="106"/>
        <end position="123"/>
    </location>
</feature>
<evidence type="ECO:0000256" key="2">
    <source>
        <dbReference type="ARBA" id="ARBA00022692"/>
    </source>
</evidence>
<evidence type="ECO:0000313" key="7">
    <source>
        <dbReference type="EMBL" id="HHE32044.1"/>
    </source>
</evidence>
<dbReference type="Gene3D" id="1.20.1420.30">
    <property type="entry name" value="NCX, central ion-binding region"/>
    <property type="match status" value="1"/>
</dbReference>
<dbReference type="InterPro" id="IPR004481">
    <property type="entry name" value="K/Na/Ca-exchanger"/>
</dbReference>
<keyword evidence="3 5" id="KW-1133">Transmembrane helix</keyword>
<dbReference type="Proteomes" id="UP000886058">
    <property type="component" value="Unassembled WGS sequence"/>
</dbReference>
<evidence type="ECO:0000256" key="1">
    <source>
        <dbReference type="ARBA" id="ARBA00004141"/>
    </source>
</evidence>
<feature type="domain" description="Sodium/calcium exchanger membrane region" evidence="6">
    <location>
        <begin position="170"/>
        <end position="306"/>
    </location>
</feature>
<proteinExistence type="predicted"/>
<dbReference type="InterPro" id="IPR044880">
    <property type="entry name" value="NCX_ion-bd_dom_sf"/>
</dbReference>
<feature type="transmembrane region" description="Helical" evidence="5">
    <location>
        <begin position="34"/>
        <end position="57"/>
    </location>
</feature>
<dbReference type="EMBL" id="DRSQ01000110">
    <property type="protein sequence ID" value="HHE32044.1"/>
    <property type="molecule type" value="Genomic_DNA"/>
</dbReference>
<gene>
    <name evidence="7" type="ORF">ENL07_05310</name>
</gene>
<comment type="subcellular location">
    <subcellularLocation>
        <location evidence="1">Membrane</location>
        <topology evidence="1">Multi-pass membrane protein</topology>
    </subcellularLocation>
</comment>
<name>A0A7C5HJB6_9CHLB</name>
<feature type="transmembrane region" description="Helical" evidence="5">
    <location>
        <begin position="259"/>
        <end position="279"/>
    </location>
</feature>
<dbReference type="PANTHER" id="PTHR10846:SF8">
    <property type="entry name" value="INNER MEMBRANE PROTEIN YRBG"/>
    <property type="match status" value="1"/>
</dbReference>
<feature type="transmembrane region" description="Helical" evidence="5">
    <location>
        <begin position="77"/>
        <end position="94"/>
    </location>
</feature>
<dbReference type="InterPro" id="IPR004837">
    <property type="entry name" value="NaCa_Exmemb"/>
</dbReference>
<feature type="transmembrane region" description="Helical" evidence="5">
    <location>
        <begin position="6"/>
        <end position="22"/>
    </location>
</feature>
<dbReference type="GO" id="GO:0006874">
    <property type="term" value="P:intracellular calcium ion homeostasis"/>
    <property type="evidence" value="ECO:0007669"/>
    <property type="project" value="TreeGrafter"/>
</dbReference>
<organism evidence="7">
    <name type="scientific">Chlorobaculum parvum</name>
    <dbReference type="NCBI Taxonomy" id="274539"/>
    <lineage>
        <taxon>Bacteria</taxon>
        <taxon>Pseudomonadati</taxon>
        <taxon>Chlorobiota</taxon>
        <taxon>Chlorobiia</taxon>
        <taxon>Chlorobiales</taxon>
        <taxon>Chlorobiaceae</taxon>
        <taxon>Chlorobaculum</taxon>
    </lineage>
</organism>
<dbReference type="AlphaFoldDB" id="A0A7C5HJB6"/>
<dbReference type="PANTHER" id="PTHR10846">
    <property type="entry name" value="SODIUM/POTASSIUM/CALCIUM EXCHANGER"/>
    <property type="match status" value="1"/>
</dbReference>
<dbReference type="GO" id="GO:0005262">
    <property type="term" value="F:calcium channel activity"/>
    <property type="evidence" value="ECO:0007669"/>
    <property type="project" value="TreeGrafter"/>
</dbReference>
<feature type="transmembrane region" description="Helical" evidence="5">
    <location>
        <begin position="234"/>
        <end position="253"/>
    </location>
</feature>
<feature type="transmembrane region" description="Helical" evidence="5">
    <location>
        <begin position="200"/>
        <end position="222"/>
    </location>
</feature>
<evidence type="ECO:0000259" key="6">
    <source>
        <dbReference type="Pfam" id="PF01699"/>
    </source>
</evidence>